<accession>A0A6B0UC77</accession>
<dbReference type="AlphaFoldDB" id="A0A6B0UC77"/>
<evidence type="ECO:0000256" key="1">
    <source>
        <dbReference type="SAM" id="SignalP"/>
    </source>
</evidence>
<evidence type="ECO:0000313" key="2">
    <source>
        <dbReference type="EMBL" id="MXU86744.1"/>
    </source>
</evidence>
<protein>
    <submittedName>
        <fullName evidence="2">Putative secreted protein</fullName>
    </submittedName>
</protein>
<feature type="signal peptide" evidence="1">
    <location>
        <begin position="1"/>
        <end position="30"/>
    </location>
</feature>
<name>A0A6B0UC77_IXORI</name>
<proteinExistence type="predicted"/>
<sequence length="92" mass="10324">MMHSRPRTRSSLAHRLTLAWLGPCLPRCSAAISCRRLPSACQPRLHGVMRNGKSNTRILLALGLYKHQPRESQTPYPASSLVHLGVRLTKEK</sequence>
<dbReference type="EMBL" id="GIFC01004661">
    <property type="protein sequence ID" value="MXU86744.1"/>
    <property type="molecule type" value="Transcribed_RNA"/>
</dbReference>
<feature type="chain" id="PRO_5025557585" evidence="1">
    <location>
        <begin position="31"/>
        <end position="92"/>
    </location>
</feature>
<organism evidence="2">
    <name type="scientific">Ixodes ricinus</name>
    <name type="common">Common tick</name>
    <name type="synonym">Acarus ricinus</name>
    <dbReference type="NCBI Taxonomy" id="34613"/>
    <lineage>
        <taxon>Eukaryota</taxon>
        <taxon>Metazoa</taxon>
        <taxon>Ecdysozoa</taxon>
        <taxon>Arthropoda</taxon>
        <taxon>Chelicerata</taxon>
        <taxon>Arachnida</taxon>
        <taxon>Acari</taxon>
        <taxon>Parasitiformes</taxon>
        <taxon>Ixodida</taxon>
        <taxon>Ixodoidea</taxon>
        <taxon>Ixodidae</taxon>
        <taxon>Ixodinae</taxon>
        <taxon>Ixodes</taxon>
    </lineage>
</organism>
<reference evidence="2" key="1">
    <citation type="submission" date="2019-12" db="EMBL/GenBank/DDBJ databases">
        <title>An insight into the sialome of adult female Ixodes ricinus ticks feeding for 6 days.</title>
        <authorList>
            <person name="Perner J."/>
            <person name="Ribeiro J.M.C."/>
        </authorList>
    </citation>
    <scope>NUCLEOTIDE SEQUENCE</scope>
    <source>
        <strain evidence="2">Semi-engorged</strain>
        <tissue evidence="2">Salivary glands</tissue>
    </source>
</reference>
<keyword evidence="1" id="KW-0732">Signal</keyword>